<dbReference type="AlphaFoldDB" id="A0A822BZA4"/>
<sequence length="37" mass="4056">MLDDRCSACLLRGGLLLNPHSSSSFIHAVCSIFQAYE</sequence>
<dbReference type="EMBL" id="CAJOBR010043984">
    <property type="protein sequence ID" value="CAF5033425.1"/>
    <property type="molecule type" value="Genomic_DNA"/>
</dbReference>
<dbReference type="Proteomes" id="UP000663848">
    <property type="component" value="Unassembled WGS sequence"/>
</dbReference>
<evidence type="ECO:0000313" key="1">
    <source>
        <dbReference type="EMBL" id="CAF5033425.1"/>
    </source>
</evidence>
<gene>
    <name evidence="1" type="ORF">QYT958_LOCUS40832</name>
</gene>
<accession>A0A822BZA4</accession>
<reference evidence="1" key="1">
    <citation type="submission" date="2021-02" db="EMBL/GenBank/DDBJ databases">
        <authorList>
            <person name="Nowell W R."/>
        </authorList>
    </citation>
    <scope>NUCLEOTIDE SEQUENCE</scope>
</reference>
<organism evidence="1 2">
    <name type="scientific">Rotaria socialis</name>
    <dbReference type="NCBI Taxonomy" id="392032"/>
    <lineage>
        <taxon>Eukaryota</taxon>
        <taxon>Metazoa</taxon>
        <taxon>Spiralia</taxon>
        <taxon>Gnathifera</taxon>
        <taxon>Rotifera</taxon>
        <taxon>Eurotatoria</taxon>
        <taxon>Bdelloidea</taxon>
        <taxon>Philodinida</taxon>
        <taxon>Philodinidae</taxon>
        <taxon>Rotaria</taxon>
    </lineage>
</organism>
<evidence type="ECO:0000313" key="2">
    <source>
        <dbReference type="Proteomes" id="UP000663848"/>
    </source>
</evidence>
<feature type="non-terminal residue" evidence="1">
    <location>
        <position position="37"/>
    </location>
</feature>
<proteinExistence type="predicted"/>
<protein>
    <submittedName>
        <fullName evidence="1">Uncharacterized protein</fullName>
    </submittedName>
</protein>
<comment type="caution">
    <text evidence="1">The sequence shown here is derived from an EMBL/GenBank/DDBJ whole genome shotgun (WGS) entry which is preliminary data.</text>
</comment>
<name>A0A822BZA4_9BILA</name>